<dbReference type="InterPro" id="IPR002818">
    <property type="entry name" value="DJ-1/PfpI"/>
</dbReference>
<dbReference type="PANTHER" id="PTHR48094:SF12">
    <property type="entry name" value="PARKINSON DISEASE PROTEIN 7 HOMOLOG"/>
    <property type="match status" value="1"/>
</dbReference>
<evidence type="ECO:0000313" key="3">
    <source>
        <dbReference type="EMBL" id="RXJ55466.1"/>
    </source>
</evidence>
<evidence type="ECO:0000313" key="4">
    <source>
        <dbReference type="Proteomes" id="UP000290657"/>
    </source>
</evidence>
<dbReference type="AlphaFoldDB" id="A0A4Q0XN78"/>
<dbReference type="NCBIfam" id="TIGR01383">
    <property type="entry name" value="not_thiJ"/>
    <property type="match status" value="1"/>
</dbReference>
<dbReference type="Gene3D" id="3.40.50.880">
    <property type="match status" value="1"/>
</dbReference>
<dbReference type="OrthoDB" id="9792284at2"/>
<keyword evidence="4" id="KW-1185">Reference proteome</keyword>
<gene>
    <name evidence="3" type="ORF">CRV04_10215</name>
</gene>
<accession>A0A4Q0XN78</accession>
<feature type="domain" description="DJ-1/PfpI" evidence="2">
    <location>
        <begin position="3"/>
        <end position="164"/>
    </location>
</feature>
<dbReference type="Pfam" id="PF01965">
    <property type="entry name" value="DJ-1_PfpI"/>
    <property type="match status" value="1"/>
</dbReference>
<dbReference type="RefSeq" id="WP_128996750.1">
    <property type="nucleotide sequence ID" value="NZ_PDKN01000007.1"/>
</dbReference>
<evidence type="ECO:0000256" key="1">
    <source>
        <dbReference type="ARBA" id="ARBA00022737"/>
    </source>
</evidence>
<dbReference type="InterPro" id="IPR006287">
    <property type="entry name" value="DJ-1"/>
</dbReference>
<dbReference type="EMBL" id="PDKN01000007">
    <property type="protein sequence ID" value="RXJ55466.1"/>
    <property type="molecule type" value="Genomic_DNA"/>
</dbReference>
<sequence length="182" mass="19562">MAKLLIPLANGFEEIEAVTIIDVNRRAGNEVIVCSIESTLEVLGANGITVKADTFIDALQTKSFDMIVLPGGAAGTQALSEHSTVQAFLKEFKKNNKLIGAICAAPYALDTAGVLNENYTCYPSFEKQITQTGYDPTQSVVIDKDVITSRGPGTALTFSLEIVKKLNGEETYNQLVEGMLVN</sequence>
<comment type="caution">
    <text evidence="3">The sequence shown here is derived from an EMBL/GenBank/DDBJ whole genome shotgun (WGS) entry which is preliminary data.</text>
</comment>
<protein>
    <submittedName>
        <fullName evidence="3">DJ-1 family protein</fullName>
    </submittedName>
</protein>
<proteinExistence type="predicted"/>
<dbReference type="Proteomes" id="UP000290657">
    <property type="component" value="Unassembled WGS sequence"/>
</dbReference>
<evidence type="ECO:0000259" key="2">
    <source>
        <dbReference type="Pfam" id="PF01965"/>
    </source>
</evidence>
<dbReference type="CDD" id="cd03135">
    <property type="entry name" value="GATase1_DJ-1"/>
    <property type="match status" value="1"/>
</dbReference>
<dbReference type="InterPro" id="IPR029062">
    <property type="entry name" value="Class_I_gatase-like"/>
</dbReference>
<dbReference type="SUPFAM" id="SSF52317">
    <property type="entry name" value="Class I glutamine amidotransferase-like"/>
    <property type="match status" value="1"/>
</dbReference>
<dbReference type="GO" id="GO:0005737">
    <property type="term" value="C:cytoplasm"/>
    <property type="evidence" value="ECO:0007669"/>
    <property type="project" value="TreeGrafter"/>
</dbReference>
<dbReference type="InterPro" id="IPR050325">
    <property type="entry name" value="Prot/Nucl_acid_deglycase"/>
</dbReference>
<reference evidence="3 4" key="1">
    <citation type="submission" date="2017-10" db="EMBL/GenBank/DDBJ databases">
        <title>Genomics of the genus Arcobacter.</title>
        <authorList>
            <person name="Perez-Cataluna A."/>
            <person name="Figueras M.J."/>
        </authorList>
    </citation>
    <scope>NUCLEOTIDE SEQUENCE [LARGE SCALE GENOMIC DNA]</scope>
    <source>
        <strain evidence="3 4">CECT 8987</strain>
    </source>
</reference>
<keyword evidence="1" id="KW-0677">Repeat</keyword>
<dbReference type="PANTHER" id="PTHR48094">
    <property type="entry name" value="PROTEIN/NUCLEIC ACID DEGLYCASE DJ-1-RELATED"/>
    <property type="match status" value="1"/>
</dbReference>
<name>A0A4Q0XN78_9BACT</name>
<organism evidence="3 4">
    <name type="scientific">Candidatus Marinarcus aquaticus</name>
    <dbReference type="NCBI Taxonomy" id="2044504"/>
    <lineage>
        <taxon>Bacteria</taxon>
        <taxon>Pseudomonadati</taxon>
        <taxon>Campylobacterota</taxon>
        <taxon>Epsilonproteobacteria</taxon>
        <taxon>Campylobacterales</taxon>
        <taxon>Arcobacteraceae</taxon>
        <taxon>Candidatus Marinarcus</taxon>
    </lineage>
</organism>
<dbReference type="FunFam" id="3.40.50.880:FF:000015">
    <property type="entry name" value="Protein DJ-1 homolog C"/>
    <property type="match status" value="1"/>
</dbReference>